<gene>
    <name evidence="2" type="primary">tssE</name>
    <name evidence="2" type="ORF">ABVQ20_07190</name>
</gene>
<dbReference type="Proteomes" id="UP001548832">
    <property type="component" value="Unassembled WGS sequence"/>
</dbReference>
<dbReference type="PANTHER" id="PTHR38595">
    <property type="entry name" value="CYTOPLASMIC PROTEIN-RELATED"/>
    <property type="match status" value="1"/>
</dbReference>
<name>A0ABV2D9V8_9HYPH</name>
<dbReference type="PANTHER" id="PTHR38595:SF1">
    <property type="entry name" value="TYPE VI SECRETION SYSTEM COMPONENT TSSE1"/>
    <property type="match status" value="1"/>
</dbReference>
<comment type="caution">
    <text evidence="2">The sequence shown here is derived from an EMBL/GenBank/DDBJ whole genome shotgun (WGS) entry which is preliminary data.</text>
</comment>
<feature type="domain" description="IraD/Gp25-like" evidence="1">
    <location>
        <begin position="36"/>
        <end position="135"/>
    </location>
</feature>
<dbReference type="NCBIfam" id="TIGR03357">
    <property type="entry name" value="VI_zyme"/>
    <property type="match status" value="1"/>
</dbReference>
<dbReference type="RefSeq" id="WP_354458849.1">
    <property type="nucleotide sequence ID" value="NZ_JBEWSZ010000001.1"/>
</dbReference>
<dbReference type="EMBL" id="JBEWSZ010000001">
    <property type="protein sequence ID" value="MET2826757.1"/>
    <property type="molecule type" value="Genomic_DNA"/>
</dbReference>
<organism evidence="2 3">
    <name type="scientific">Mesorhizobium shangrilense</name>
    <dbReference type="NCBI Taxonomy" id="460060"/>
    <lineage>
        <taxon>Bacteria</taxon>
        <taxon>Pseudomonadati</taxon>
        <taxon>Pseudomonadota</taxon>
        <taxon>Alphaproteobacteria</taxon>
        <taxon>Hyphomicrobiales</taxon>
        <taxon>Phyllobacteriaceae</taxon>
        <taxon>Mesorhizobium</taxon>
    </lineage>
</organism>
<accession>A0ABV2D9V8</accession>
<evidence type="ECO:0000313" key="2">
    <source>
        <dbReference type="EMBL" id="MET2826757.1"/>
    </source>
</evidence>
<reference evidence="2 3" key="1">
    <citation type="submission" date="2024-06" db="EMBL/GenBank/DDBJ databases">
        <authorList>
            <person name="Kim D.-U."/>
        </authorList>
    </citation>
    <scope>NUCLEOTIDE SEQUENCE [LARGE SCALE GENOMIC DNA]</scope>
    <source>
        <strain evidence="2 3">KACC15460</strain>
    </source>
</reference>
<keyword evidence="3" id="KW-1185">Reference proteome</keyword>
<sequence>MARPTTKLPPRLSLFDRLLQGDSIETDRNADRAMRELREAVRRDLEILFTTRPRYLSIAPELEELRLSLLSFGVQDLQTQQLATPHQQEQFRLKLEALIRKFEPRFREVSVELVARTDTLDRTLRFRVHAVLLADATAEPVIYDTVVDPVSGGLVLVGKT</sequence>
<dbReference type="InterPro" id="IPR007048">
    <property type="entry name" value="IraD/Gp25-like"/>
</dbReference>
<evidence type="ECO:0000259" key="1">
    <source>
        <dbReference type="Pfam" id="PF04965"/>
    </source>
</evidence>
<dbReference type="SUPFAM" id="SSF160719">
    <property type="entry name" value="gpW/gp25-like"/>
    <property type="match status" value="1"/>
</dbReference>
<protein>
    <submittedName>
        <fullName evidence="2">Type VI secretion system baseplate subunit TssE</fullName>
    </submittedName>
</protein>
<dbReference type="Gene3D" id="3.10.450.40">
    <property type="match status" value="1"/>
</dbReference>
<dbReference type="InterPro" id="IPR053176">
    <property type="entry name" value="T6SS_TssE1-like"/>
</dbReference>
<dbReference type="InterPro" id="IPR017737">
    <property type="entry name" value="TssE1-like"/>
</dbReference>
<dbReference type="Pfam" id="PF04965">
    <property type="entry name" value="GPW_gp25"/>
    <property type="match status" value="1"/>
</dbReference>
<evidence type="ECO:0000313" key="3">
    <source>
        <dbReference type="Proteomes" id="UP001548832"/>
    </source>
</evidence>
<proteinExistence type="predicted"/>